<evidence type="ECO:0000256" key="1">
    <source>
        <dbReference type="ARBA" id="ARBA00004232"/>
    </source>
</evidence>
<evidence type="ECO:0000313" key="7">
    <source>
        <dbReference type="EMBL" id="ETW78217.1"/>
    </source>
</evidence>
<comment type="similarity">
    <text evidence="2">Belongs to the CBF/MAK21 family.</text>
</comment>
<comment type="subcellular location">
    <subcellularLocation>
        <location evidence="1">Nucleus membrane</location>
        <topology evidence="1">Multi-pass membrane protein</topology>
    </subcellularLocation>
</comment>
<dbReference type="EMBL" id="KI925462">
    <property type="protein sequence ID" value="ETW78217.1"/>
    <property type="molecule type" value="Genomic_DNA"/>
</dbReference>
<dbReference type="GO" id="GO:0031965">
    <property type="term" value="C:nuclear membrane"/>
    <property type="evidence" value="ECO:0007669"/>
    <property type="project" value="UniProtKB-SubCell"/>
</dbReference>
<protein>
    <recommendedName>
        <fullName evidence="6">CCAAT-binding factor domain-containing protein</fullName>
    </recommendedName>
</protein>
<evidence type="ECO:0000313" key="8">
    <source>
        <dbReference type="Proteomes" id="UP000030671"/>
    </source>
</evidence>
<feature type="region of interest" description="Disordered" evidence="5">
    <location>
        <begin position="1"/>
        <end position="20"/>
    </location>
</feature>
<feature type="compositionally biased region" description="Acidic residues" evidence="5">
    <location>
        <begin position="266"/>
        <end position="276"/>
    </location>
</feature>
<dbReference type="GO" id="GO:0030692">
    <property type="term" value="C:Noc4p-Nop14p complex"/>
    <property type="evidence" value="ECO:0007669"/>
    <property type="project" value="TreeGrafter"/>
</dbReference>
<dbReference type="GeneID" id="20672362"/>
<dbReference type="InterPro" id="IPR016024">
    <property type="entry name" value="ARM-type_fold"/>
</dbReference>
<dbReference type="HOGENOM" id="CLU_015945_1_0_1"/>
<dbReference type="InParanoid" id="W4JXC6"/>
<sequence>MPPPSSLSQPSKRRKTSEDDTLTALRALETKVTDAASSNSSLNPLADLLELTVSYEDPQLTLKGIYAMYRVFVILIDSGRLGPHSDEEAKVVREWISDKLSEFSDFLFGLLKDEEMTLRTSSLQILFALLKHLSSSLSKSSAQLQFHVPFFKKIVQGLLLCPSSSRPKATGSNASNASNKILDAQVRDLLMGTWFNVYDDVRWFFLREAHPILLANPPQKHPHVRENVLTILENLKSFPTQPSDLKAWWVTELGAKPQKSIGATAAEDESDEEPDADDWRAFFNEPDTSSKSSAKSTIPSVRLSKLTVHQSLHSLPSHRAVFTRLWLTLLPQLSDGDSESTLSIRALNTMHRGVMPHLTRAIMLMDWVGACVDYGGVAGLLALNTLFILMQEYNLDYPSFYTRLYAFLDRDVLHLKHRARFFRLADLFLSSSHLPATLLASFVKRLSRLSLNAPPSSIVMMVPFTYNVLKRHPALMVMIHRDEDEGSESTEDPFLPDESNPNLTNALDSSLWELYSHKRHYHSGVSTLACIFEEAFTKPNYPLEDFLDHTYSTLFEAETKRRVKKEPAMALELRGDTFGSLDSAAATDAIASLWTFS</sequence>
<keyword evidence="4" id="KW-0472">Membrane</keyword>
<gene>
    <name evidence="7" type="ORF">HETIRDRAFT_388307</name>
</gene>
<evidence type="ECO:0000256" key="4">
    <source>
        <dbReference type="ARBA" id="ARBA00022989"/>
    </source>
</evidence>
<evidence type="ECO:0000259" key="6">
    <source>
        <dbReference type="Pfam" id="PF03914"/>
    </source>
</evidence>
<keyword evidence="4" id="KW-1133">Transmembrane helix</keyword>
<dbReference type="SUPFAM" id="SSF48371">
    <property type="entry name" value="ARM repeat"/>
    <property type="match status" value="2"/>
</dbReference>
<feature type="domain" description="CCAAT-binding factor" evidence="6">
    <location>
        <begin position="380"/>
        <end position="529"/>
    </location>
</feature>
<keyword evidence="3" id="KW-0812">Transmembrane</keyword>
<evidence type="ECO:0000256" key="2">
    <source>
        <dbReference type="ARBA" id="ARBA00007797"/>
    </source>
</evidence>
<proteinExistence type="inferred from homology"/>
<dbReference type="Pfam" id="PF03914">
    <property type="entry name" value="CBF"/>
    <property type="match status" value="1"/>
</dbReference>
<dbReference type="KEGG" id="hir:HETIRDRAFT_388307"/>
<keyword evidence="8" id="KW-1185">Reference proteome</keyword>
<dbReference type="InterPro" id="IPR005612">
    <property type="entry name" value="CCAAT-binding_factor"/>
</dbReference>
<dbReference type="RefSeq" id="XP_009550208.1">
    <property type="nucleotide sequence ID" value="XM_009551913.1"/>
</dbReference>
<dbReference type="GO" id="GO:0042254">
    <property type="term" value="P:ribosome biogenesis"/>
    <property type="evidence" value="ECO:0007669"/>
    <property type="project" value="InterPro"/>
</dbReference>
<organism evidence="7 8">
    <name type="scientific">Heterobasidion irregulare (strain TC 32-1)</name>
    <dbReference type="NCBI Taxonomy" id="747525"/>
    <lineage>
        <taxon>Eukaryota</taxon>
        <taxon>Fungi</taxon>
        <taxon>Dikarya</taxon>
        <taxon>Basidiomycota</taxon>
        <taxon>Agaricomycotina</taxon>
        <taxon>Agaricomycetes</taxon>
        <taxon>Russulales</taxon>
        <taxon>Bondarzewiaceae</taxon>
        <taxon>Heterobasidion</taxon>
        <taxon>Heterobasidion annosum species complex</taxon>
    </lineage>
</organism>
<dbReference type="eggNOG" id="KOG2154">
    <property type="taxonomic scope" value="Eukaryota"/>
</dbReference>
<dbReference type="PANTHER" id="PTHR12455">
    <property type="entry name" value="NUCLEOLAR COMPLEX PROTEIN 4"/>
    <property type="match status" value="1"/>
</dbReference>
<reference evidence="7 8" key="1">
    <citation type="journal article" date="2012" name="New Phytol.">
        <title>Insight into trade-off between wood decay and parasitism from the genome of a fungal forest pathogen.</title>
        <authorList>
            <person name="Olson A."/>
            <person name="Aerts A."/>
            <person name="Asiegbu F."/>
            <person name="Belbahri L."/>
            <person name="Bouzid O."/>
            <person name="Broberg A."/>
            <person name="Canback B."/>
            <person name="Coutinho P.M."/>
            <person name="Cullen D."/>
            <person name="Dalman K."/>
            <person name="Deflorio G."/>
            <person name="van Diepen L.T."/>
            <person name="Dunand C."/>
            <person name="Duplessis S."/>
            <person name="Durling M."/>
            <person name="Gonthier P."/>
            <person name="Grimwood J."/>
            <person name="Fossdal C.G."/>
            <person name="Hansson D."/>
            <person name="Henrissat B."/>
            <person name="Hietala A."/>
            <person name="Himmelstrand K."/>
            <person name="Hoffmeister D."/>
            <person name="Hogberg N."/>
            <person name="James T.Y."/>
            <person name="Karlsson M."/>
            <person name="Kohler A."/>
            <person name="Kues U."/>
            <person name="Lee Y.H."/>
            <person name="Lin Y.C."/>
            <person name="Lind M."/>
            <person name="Lindquist E."/>
            <person name="Lombard V."/>
            <person name="Lucas S."/>
            <person name="Lunden K."/>
            <person name="Morin E."/>
            <person name="Murat C."/>
            <person name="Park J."/>
            <person name="Raffaello T."/>
            <person name="Rouze P."/>
            <person name="Salamov A."/>
            <person name="Schmutz J."/>
            <person name="Solheim H."/>
            <person name="Stahlberg J."/>
            <person name="Velez H."/>
            <person name="de Vries R.P."/>
            <person name="Wiebenga A."/>
            <person name="Woodward S."/>
            <person name="Yakovlev I."/>
            <person name="Garbelotto M."/>
            <person name="Martin F."/>
            <person name="Grigoriev I.V."/>
            <person name="Stenlid J."/>
        </authorList>
    </citation>
    <scope>NUCLEOTIDE SEQUENCE [LARGE SCALE GENOMIC DNA]</scope>
    <source>
        <strain evidence="7 8">TC 32-1</strain>
    </source>
</reference>
<feature type="region of interest" description="Disordered" evidence="5">
    <location>
        <begin position="259"/>
        <end position="296"/>
    </location>
</feature>
<name>W4JXC6_HETIT</name>
<dbReference type="OrthoDB" id="10263185at2759"/>
<dbReference type="Proteomes" id="UP000030671">
    <property type="component" value="Unassembled WGS sequence"/>
</dbReference>
<dbReference type="InterPro" id="IPR027193">
    <property type="entry name" value="Noc4"/>
</dbReference>
<dbReference type="STRING" id="747525.W4JXC6"/>
<accession>W4JXC6</accession>
<dbReference type="AlphaFoldDB" id="W4JXC6"/>
<evidence type="ECO:0000256" key="5">
    <source>
        <dbReference type="SAM" id="MobiDB-lite"/>
    </source>
</evidence>
<feature type="compositionally biased region" description="Polar residues" evidence="5">
    <location>
        <begin position="1"/>
        <end position="10"/>
    </location>
</feature>
<dbReference type="FunCoup" id="W4JXC6">
    <property type="interactions" value="454"/>
</dbReference>
<dbReference type="GO" id="GO:0032040">
    <property type="term" value="C:small-subunit processome"/>
    <property type="evidence" value="ECO:0007669"/>
    <property type="project" value="TreeGrafter"/>
</dbReference>
<dbReference type="PANTHER" id="PTHR12455:SF0">
    <property type="entry name" value="NUCLEOLAR COMPLEX PROTEIN 4 HOMOLOG"/>
    <property type="match status" value="1"/>
</dbReference>
<evidence type="ECO:0000256" key="3">
    <source>
        <dbReference type="ARBA" id="ARBA00022692"/>
    </source>
</evidence>